<keyword evidence="2" id="KW-0813">Transport</keyword>
<dbReference type="KEGG" id="syc:syc0306_c"/>
<dbReference type="GO" id="GO:0005524">
    <property type="term" value="F:ATP binding"/>
    <property type="evidence" value="ECO:0007669"/>
    <property type="project" value="UniProtKB-KW"/>
</dbReference>
<protein>
    <submittedName>
        <fullName evidence="6">ABC-2 type transport system ATP-binding protein</fullName>
    </submittedName>
</protein>
<feature type="domain" description="ABC transporter" evidence="5">
    <location>
        <begin position="28"/>
        <end position="251"/>
    </location>
</feature>
<gene>
    <name evidence="6" type="ordered locus">syc0306_c</name>
</gene>
<dbReference type="GO" id="GO:0016887">
    <property type="term" value="F:ATP hydrolysis activity"/>
    <property type="evidence" value="ECO:0007669"/>
    <property type="project" value="InterPro"/>
</dbReference>
<evidence type="ECO:0000256" key="4">
    <source>
        <dbReference type="ARBA" id="ARBA00022840"/>
    </source>
</evidence>
<proteinExistence type="inferred from homology"/>
<evidence type="ECO:0000256" key="1">
    <source>
        <dbReference type="ARBA" id="ARBA00005417"/>
    </source>
</evidence>
<accession>A0A0H3JZK9</accession>
<keyword evidence="3" id="KW-0547">Nucleotide-binding</keyword>
<dbReference type="Gene3D" id="3.40.50.300">
    <property type="entry name" value="P-loop containing nucleotide triphosphate hydrolases"/>
    <property type="match status" value="1"/>
</dbReference>
<keyword evidence="4 6" id="KW-0067">ATP-binding</keyword>
<evidence type="ECO:0000259" key="5">
    <source>
        <dbReference type="PROSITE" id="PS50893"/>
    </source>
</evidence>
<evidence type="ECO:0000313" key="7">
    <source>
        <dbReference type="Proteomes" id="UP000001175"/>
    </source>
</evidence>
<comment type="similarity">
    <text evidence="1">Belongs to the ABC transporter superfamily.</text>
</comment>
<dbReference type="SUPFAM" id="SSF52540">
    <property type="entry name" value="P-loop containing nucleoside triphosphate hydrolases"/>
    <property type="match status" value="1"/>
</dbReference>
<dbReference type="InterPro" id="IPR050683">
    <property type="entry name" value="Bact_Polysacc_Export_ATP-bd"/>
</dbReference>
<sequence length="438" mass="48328">MIGNTSMDPVLELEAVSKCFQRYRHPRDRLWELLFPRTSRVQTFQALENISLQVEPGRTIGIVGRNGAGKSTLLQIVAGTLTPSSGRVKVRGRVAALLGLGSGFNPEFTGRQNVFFNGQLLGLTPQEIRDRFAEIVAFAEIGDFLDQPVKTYSSSMMVRLAFSVVAHLDPELLIVDEALAVGDARFQARCMKRIRELKEKGTTILFVSHDANAVRMLCDEAVLLEGGRILERGNPNWVLNHYNQLLGLEDRDNYRPLAQETQQAGLCYVEQAAHPNRHGNGRATISKAWLSGSGLQADKVLQGGDLTLTFQLQIHQDLPDALIGLSIRNLYGVVIYGTNNLQLEKRPKALAAGSSPELSFRWRNQLNAGVYTISIAITSEDCEVYDWIDEALVFEVVNDRFCEGVIDLGADLHWISEFSSPAAIATSRDSLGSTSPSS</sequence>
<dbReference type="eggNOG" id="COG1134">
    <property type="taxonomic scope" value="Bacteria"/>
</dbReference>
<dbReference type="CDD" id="cd10147">
    <property type="entry name" value="Wzt_C-like"/>
    <property type="match status" value="1"/>
</dbReference>
<dbReference type="Gene3D" id="2.70.50.60">
    <property type="entry name" value="abc- transporter (atp binding component) like domain"/>
    <property type="match status" value="1"/>
</dbReference>
<dbReference type="InterPro" id="IPR003593">
    <property type="entry name" value="AAA+_ATPase"/>
</dbReference>
<dbReference type="PANTHER" id="PTHR46743:SF2">
    <property type="entry name" value="TEICHOIC ACIDS EXPORT ATP-BINDING PROTEIN TAGH"/>
    <property type="match status" value="1"/>
</dbReference>
<dbReference type="InterPro" id="IPR015860">
    <property type="entry name" value="ABC_transpr_TagH-like"/>
</dbReference>
<dbReference type="Pfam" id="PF00005">
    <property type="entry name" value="ABC_tran"/>
    <property type="match status" value="1"/>
</dbReference>
<dbReference type="GO" id="GO:0140359">
    <property type="term" value="F:ABC-type transporter activity"/>
    <property type="evidence" value="ECO:0007669"/>
    <property type="project" value="InterPro"/>
</dbReference>
<dbReference type="InterPro" id="IPR027417">
    <property type="entry name" value="P-loop_NTPase"/>
</dbReference>
<dbReference type="AlphaFoldDB" id="A0A0H3JZK9"/>
<dbReference type="PROSITE" id="PS50893">
    <property type="entry name" value="ABC_TRANSPORTER_2"/>
    <property type="match status" value="1"/>
</dbReference>
<dbReference type="InterPro" id="IPR029439">
    <property type="entry name" value="Wzt_C"/>
</dbReference>
<dbReference type="InterPro" id="IPR003439">
    <property type="entry name" value="ABC_transporter-like_ATP-bd"/>
</dbReference>
<evidence type="ECO:0000256" key="2">
    <source>
        <dbReference type="ARBA" id="ARBA00022448"/>
    </source>
</evidence>
<evidence type="ECO:0000313" key="6">
    <source>
        <dbReference type="EMBL" id="BAD78496.1"/>
    </source>
</evidence>
<dbReference type="Pfam" id="PF14524">
    <property type="entry name" value="Wzt_C"/>
    <property type="match status" value="1"/>
</dbReference>
<name>A0A0H3JZK9_SYNP6</name>
<dbReference type="Proteomes" id="UP000001175">
    <property type="component" value="Chromosome"/>
</dbReference>
<reference evidence="6 7" key="1">
    <citation type="journal article" date="2007" name="Photosyn. Res.">
        <title>Complete nucleotide sequence of the freshwater unicellular cyanobacterium Synechococcus elongatus PCC 6301 chromosome: gene content and organization.</title>
        <authorList>
            <person name="Sugita C."/>
            <person name="Ogata K."/>
            <person name="Shikata M."/>
            <person name="Jikuya H."/>
            <person name="Takano J."/>
            <person name="Furumichi M."/>
            <person name="Kanehisa M."/>
            <person name="Omata T."/>
            <person name="Sugiura M."/>
            <person name="Sugita M."/>
        </authorList>
    </citation>
    <scope>NUCLEOTIDE SEQUENCE [LARGE SCALE GENOMIC DNA]</scope>
    <source>
        <strain evidence="7">ATCC 27144 / PCC 6301 / SAUG 1402/1</strain>
    </source>
</reference>
<organism evidence="6 7">
    <name type="scientific">Synechococcus sp. (strain ATCC 27144 / PCC 6301 / SAUG 1402/1)</name>
    <name type="common">Anacystis nidulans</name>
    <dbReference type="NCBI Taxonomy" id="269084"/>
    <lineage>
        <taxon>Bacteria</taxon>
        <taxon>Bacillati</taxon>
        <taxon>Cyanobacteriota</taxon>
        <taxon>Cyanophyceae</taxon>
        <taxon>Synechococcales</taxon>
        <taxon>Synechococcaceae</taxon>
        <taxon>Synechococcus</taxon>
    </lineage>
</organism>
<dbReference type="GO" id="GO:0016020">
    <property type="term" value="C:membrane"/>
    <property type="evidence" value="ECO:0007669"/>
    <property type="project" value="InterPro"/>
</dbReference>
<dbReference type="PANTHER" id="PTHR46743">
    <property type="entry name" value="TEICHOIC ACIDS EXPORT ATP-BINDING PROTEIN TAGH"/>
    <property type="match status" value="1"/>
</dbReference>
<evidence type="ECO:0000256" key="3">
    <source>
        <dbReference type="ARBA" id="ARBA00022741"/>
    </source>
</evidence>
<dbReference type="CDD" id="cd03220">
    <property type="entry name" value="ABC_KpsT_Wzt"/>
    <property type="match status" value="1"/>
</dbReference>
<dbReference type="EMBL" id="AP008231">
    <property type="protein sequence ID" value="BAD78496.1"/>
    <property type="molecule type" value="Genomic_DNA"/>
</dbReference>
<dbReference type="SMART" id="SM00382">
    <property type="entry name" value="AAA"/>
    <property type="match status" value="1"/>
</dbReference>